<accession>A0A512H4F4</accession>
<dbReference type="InterPro" id="IPR053967">
    <property type="entry name" value="LlgE_F_G-like_D1"/>
</dbReference>
<dbReference type="InterPro" id="IPR019776">
    <property type="entry name" value="Flagellar_basal_body_rod_CS"/>
</dbReference>
<dbReference type="SUPFAM" id="SSF117143">
    <property type="entry name" value="Flagellar hook protein flgE"/>
    <property type="match status" value="1"/>
</dbReference>
<dbReference type="NCBIfam" id="NF004242">
    <property type="entry name" value="PRK05682.2-1"/>
    <property type="match status" value="1"/>
</dbReference>
<dbReference type="GO" id="GO:0005829">
    <property type="term" value="C:cytosol"/>
    <property type="evidence" value="ECO:0007669"/>
    <property type="project" value="TreeGrafter"/>
</dbReference>
<keyword evidence="10" id="KW-0282">Flagellum</keyword>
<dbReference type="GO" id="GO:0009425">
    <property type="term" value="C:bacterial-type flagellum basal body"/>
    <property type="evidence" value="ECO:0007669"/>
    <property type="project" value="UniProtKB-SubCell"/>
</dbReference>
<keyword evidence="4 5" id="KW-0975">Bacterial flagellum</keyword>
<dbReference type="PROSITE" id="PS00588">
    <property type="entry name" value="FLAGELLA_BB_ROD"/>
    <property type="match status" value="1"/>
</dbReference>
<dbReference type="InterPro" id="IPR037058">
    <property type="entry name" value="Falgellar_hook_FlgE_sf"/>
</dbReference>
<dbReference type="Gene3D" id="2.60.98.20">
    <property type="entry name" value="Flagellar hook protein FlgE"/>
    <property type="match status" value="1"/>
</dbReference>
<dbReference type="InterPro" id="IPR020013">
    <property type="entry name" value="Flagellar_FlgE/F/G"/>
</dbReference>
<dbReference type="Pfam" id="PF07559">
    <property type="entry name" value="FlgE_D2"/>
    <property type="match status" value="1"/>
</dbReference>
<comment type="caution">
    <text evidence="10">The sequence shown here is derived from an EMBL/GenBank/DDBJ whole genome shotgun (WGS) entry which is preliminary data.</text>
</comment>
<evidence type="ECO:0000259" key="7">
    <source>
        <dbReference type="Pfam" id="PF06429"/>
    </source>
</evidence>
<name>A0A512H4F4_9PROT</name>
<feature type="domain" description="Flagellar basal body rod protein N-terminal" evidence="6">
    <location>
        <begin position="8"/>
        <end position="38"/>
    </location>
</feature>
<comment type="subcellular location">
    <subcellularLocation>
        <location evidence="1 5">Bacterial flagellum basal body</location>
    </subcellularLocation>
</comment>
<dbReference type="NCBIfam" id="TIGR03506">
    <property type="entry name" value="FlgEFG_subfam"/>
    <property type="match status" value="1"/>
</dbReference>
<feature type="domain" description="Flagellar basal-body/hook protein C-terminal" evidence="7">
    <location>
        <begin position="386"/>
        <end position="428"/>
    </location>
</feature>
<gene>
    <name evidence="10" type="ORF">ROR02_04750</name>
</gene>
<dbReference type="Pfam" id="PF22692">
    <property type="entry name" value="LlgE_F_G_D1"/>
    <property type="match status" value="1"/>
</dbReference>
<comment type="similarity">
    <text evidence="2 5">Belongs to the flagella basal body rod proteins family.</text>
</comment>
<dbReference type="PANTHER" id="PTHR30435:SF1">
    <property type="entry name" value="FLAGELLAR HOOK PROTEIN FLGE"/>
    <property type="match status" value="1"/>
</dbReference>
<evidence type="ECO:0000256" key="2">
    <source>
        <dbReference type="ARBA" id="ARBA00009677"/>
    </source>
</evidence>
<evidence type="ECO:0000313" key="11">
    <source>
        <dbReference type="Proteomes" id="UP000321567"/>
    </source>
</evidence>
<dbReference type="InterPro" id="IPR037925">
    <property type="entry name" value="FlgE/F/G-like"/>
</dbReference>
<dbReference type="RefSeq" id="WP_147162406.1">
    <property type="nucleotide sequence ID" value="NZ_BJZO01000007.1"/>
</dbReference>
<evidence type="ECO:0000256" key="5">
    <source>
        <dbReference type="RuleBase" id="RU362116"/>
    </source>
</evidence>
<keyword evidence="10" id="KW-0969">Cilium</keyword>
<dbReference type="OrthoDB" id="8372879at2"/>
<dbReference type="GO" id="GO:0009424">
    <property type="term" value="C:bacterial-type flagellum hook"/>
    <property type="evidence" value="ECO:0007669"/>
    <property type="project" value="TreeGrafter"/>
</dbReference>
<dbReference type="GO" id="GO:0071978">
    <property type="term" value="P:bacterial-type flagellum-dependent swarming motility"/>
    <property type="evidence" value="ECO:0007669"/>
    <property type="project" value="TreeGrafter"/>
</dbReference>
<proteinExistence type="inferred from homology"/>
<evidence type="ECO:0000256" key="4">
    <source>
        <dbReference type="ARBA" id="ARBA00023143"/>
    </source>
</evidence>
<protein>
    <recommendedName>
        <fullName evidence="3 5">Flagellar hook protein FlgE</fullName>
    </recommendedName>
</protein>
<dbReference type="InterPro" id="IPR010930">
    <property type="entry name" value="Flg_bb/hook_C_dom"/>
</dbReference>
<feature type="domain" description="Flagellar hook protein FlgE/F/G-like D1" evidence="9">
    <location>
        <begin position="86"/>
        <end position="145"/>
    </location>
</feature>
<evidence type="ECO:0000259" key="6">
    <source>
        <dbReference type="Pfam" id="PF00460"/>
    </source>
</evidence>
<keyword evidence="11" id="KW-1185">Reference proteome</keyword>
<organism evidence="10 11">
    <name type="scientific">Pararhodospirillum oryzae</name>
    <dbReference type="NCBI Taxonomy" id="478448"/>
    <lineage>
        <taxon>Bacteria</taxon>
        <taxon>Pseudomonadati</taxon>
        <taxon>Pseudomonadota</taxon>
        <taxon>Alphaproteobacteria</taxon>
        <taxon>Rhodospirillales</taxon>
        <taxon>Rhodospirillaceae</taxon>
        <taxon>Pararhodospirillum</taxon>
    </lineage>
</organism>
<feature type="domain" description="Flagellar hook protein FlgE D2" evidence="8">
    <location>
        <begin position="182"/>
        <end position="310"/>
    </location>
</feature>
<evidence type="ECO:0000256" key="1">
    <source>
        <dbReference type="ARBA" id="ARBA00004117"/>
    </source>
</evidence>
<dbReference type="Pfam" id="PF00460">
    <property type="entry name" value="Flg_bb_rod"/>
    <property type="match status" value="1"/>
</dbReference>
<evidence type="ECO:0000313" key="10">
    <source>
        <dbReference type="EMBL" id="GEO80344.1"/>
    </source>
</evidence>
<reference evidence="10 11" key="1">
    <citation type="submission" date="2019-07" db="EMBL/GenBank/DDBJ databases">
        <title>Whole genome shotgun sequence of Rhodospirillum oryzae NBRC 107573.</title>
        <authorList>
            <person name="Hosoyama A."/>
            <person name="Uohara A."/>
            <person name="Ohji S."/>
            <person name="Ichikawa N."/>
        </authorList>
    </citation>
    <scope>NUCLEOTIDE SEQUENCE [LARGE SCALE GENOMIC DNA]</scope>
    <source>
        <strain evidence="10 11">NBRC 107573</strain>
    </source>
</reference>
<dbReference type="InterPro" id="IPR001444">
    <property type="entry name" value="Flag_bb_rod_N"/>
</dbReference>
<sequence>MGSLSSSLYTAVSALNAQSAAVSAISNNLANSETIGYKSTNASFYSLVTGASSQVNFTGAGVIANPSQSIATQGVIIGTENETDLAIDGNGFFVVTSDVDSDVFYYTRVGDFDTDDEGYLVNSNGYYIQGYSTNLSGEITGGTSAAALEPINLDAINGTAVATSNLAVKANLPVNAAVGDSVQASVEVFDSLGVAHTIDLTYTKTALNEWTMVPSEPLYSSDGLTQSGTLSTASAAGLVITFNGDGTLASTAPVDASMTSYSLDVTWNTGAQDSTIAYSAGTVGKANGLSQYSSSSGDVEIELDTISQDGVRYGAFQSATVTEDGLVYANFDNGVSYAIYQIPLATFQNPNGLEAASGNVYLPTVQSGSQTYVLPGTSGSGTIFAGSLESSTVDTADEFSKLITAQQAYSAATQIVESAQEMFDDLISAKR</sequence>
<evidence type="ECO:0000256" key="3">
    <source>
        <dbReference type="ARBA" id="ARBA00019015"/>
    </source>
</evidence>
<evidence type="ECO:0000259" key="8">
    <source>
        <dbReference type="Pfam" id="PF07559"/>
    </source>
</evidence>
<keyword evidence="10" id="KW-0966">Cell projection</keyword>
<dbReference type="PANTHER" id="PTHR30435">
    <property type="entry name" value="FLAGELLAR PROTEIN"/>
    <property type="match status" value="1"/>
</dbReference>
<comment type="function">
    <text evidence="5">A flexible structure which links the flagellar filament to the drive apparatus in the basal body.</text>
</comment>
<dbReference type="Pfam" id="PF06429">
    <property type="entry name" value="Flg_bbr_C"/>
    <property type="match status" value="1"/>
</dbReference>
<dbReference type="AlphaFoldDB" id="A0A512H4F4"/>
<dbReference type="Proteomes" id="UP000321567">
    <property type="component" value="Unassembled WGS sequence"/>
</dbReference>
<dbReference type="EMBL" id="BJZO01000007">
    <property type="protein sequence ID" value="GEO80344.1"/>
    <property type="molecule type" value="Genomic_DNA"/>
</dbReference>
<dbReference type="InterPro" id="IPR011491">
    <property type="entry name" value="FlgE_D2"/>
</dbReference>
<evidence type="ECO:0000259" key="9">
    <source>
        <dbReference type="Pfam" id="PF22692"/>
    </source>
</evidence>